<dbReference type="HAMAP" id="MF_00972">
    <property type="entry name" value="tRNA_aden_deaminase"/>
    <property type="match status" value="1"/>
</dbReference>
<feature type="active site" description="Proton donor" evidence="8">
    <location>
        <position position="71"/>
    </location>
</feature>
<evidence type="ECO:0000256" key="1">
    <source>
        <dbReference type="ARBA" id="ARBA00010669"/>
    </source>
</evidence>
<dbReference type="PROSITE" id="PS00903">
    <property type="entry name" value="CYT_DCMP_DEAMINASES_1"/>
    <property type="match status" value="1"/>
</dbReference>
<dbReference type="Pfam" id="PF14437">
    <property type="entry name" value="MafB19-deam"/>
    <property type="match status" value="1"/>
</dbReference>
<evidence type="ECO:0000259" key="9">
    <source>
        <dbReference type="PROSITE" id="PS51747"/>
    </source>
</evidence>
<accession>A0A2S7ZSL3</accession>
<organism evidence="10 11">
    <name type="scientific">Veillonella tobetsuensis</name>
    <dbReference type="NCBI Taxonomy" id="1110546"/>
    <lineage>
        <taxon>Bacteria</taxon>
        <taxon>Bacillati</taxon>
        <taxon>Bacillota</taxon>
        <taxon>Negativicutes</taxon>
        <taxon>Veillonellales</taxon>
        <taxon>Veillonellaceae</taxon>
        <taxon>Veillonella</taxon>
    </lineage>
</organism>
<keyword evidence="3 8" id="KW-0819">tRNA processing</keyword>
<dbReference type="EC" id="3.5.4.33" evidence="8"/>
<dbReference type="RefSeq" id="WP_105092272.1">
    <property type="nucleotide sequence ID" value="NZ_PPDF01000001.1"/>
</dbReference>
<dbReference type="PANTHER" id="PTHR11079:SF202">
    <property type="entry name" value="TRNA-SPECIFIC ADENOSINE DEAMINASE"/>
    <property type="match status" value="1"/>
</dbReference>
<keyword evidence="4 8" id="KW-0479">Metal-binding</keyword>
<feature type="domain" description="CMP/dCMP-type deaminase" evidence="9">
    <location>
        <begin position="18"/>
        <end position="127"/>
    </location>
</feature>
<dbReference type="AlphaFoldDB" id="A0A2S7ZSL3"/>
<dbReference type="GO" id="GO:0002100">
    <property type="term" value="P:tRNA wobble adenosine to inosine editing"/>
    <property type="evidence" value="ECO:0007669"/>
    <property type="project" value="UniProtKB-UniRule"/>
</dbReference>
<dbReference type="PANTHER" id="PTHR11079">
    <property type="entry name" value="CYTOSINE DEAMINASE FAMILY MEMBER"/>
    <property type="match status" value="1"/>
</dbReference>
<dbReference type="FunFam" id="3.40.140.10:FF:000005">
    <property type="entry name" value="tRNA-specific adenosine deaminase"/>
    <property type="match status" value="1"/>
</dbReference>
<feature type="binding site" evidence="8">
    <location>
        <position position="69"/>
    </location>
    <ligand>
        <name>Zn(2+)</name>
        <dbReference type="ChEBI" id="CHEBI:29105"/>
        <note>catalytic</note>
    </ligand>
</feature>
<evidence type="ECO:0000256" key="6">
    <source>
        <dbReference type="ARBA" id="ARBA00022833"/>
    </source>
</evidence>
<dbReference type="InterPro" id="IPR016193">
    <property type="entry name" value="Cytidine_deaminase-like"/>
</dbReference>
<comment type="function">
    <text evidence="8">Catalyzes the deamination of adenosine to inosine at the wobble position 34 of tRNA(Arg2).</text>
</comment>
<dbReference type="InterPro" id="IPR016192">
    <property type="entry name" value="APOBEC/CMP_deaminase_Zn-bd"/>
</dbReference>
<dbReference type="PROSITE" id="PS51747">
    <property type="entry name" value="CYT_DCMP_DEAMINASES_2"/>
    <property type="match status" value="1"/>
</dbReference>
<proteinExistence type="inferred from homology"/>
<comment type="cofactor">
    <cofactor evidence="8">
        <name>Zn(2+)</name>
        <dbReference type="ChEBI" id="CHEBI:29105"/>
    </cofactor>
    <text evidence="8">Binds 1 zinc ion per subunit.</text>
</comment>
<dbReference type="GO" id="GO:0008270">
    <property type="term" value="F:zinc ion binding"/>
    <property type="evidence" value="ECO:0007669"/>
    <property type="project" value="UniProtKB-UniRule"/>
</dbReference>
<comment type="similarity">
    <text evidence="1">Belongs to the cytidine and deoxycytidylate deaminase family. ADAT2 subfamily.</text>
</comment>
<dbReference type="NCBIfam" id="NF008113">
    <property type="entry name" value="PRK10860.1"/>
    <property type="match status" value="1"/>
</dbReference>
<comment type="catalytic activity">
    <reaction evidence="7 8">
        <text>adenosine(34) in tRNA + H2O + H(+) = inosine(34) in tRNA + NH4(+)</text>
        <dbReference type="Rhea" id="RHEA:43168"/>
        <dbReference type="Rhea" id="RHEA-COMP:10373"/>
        <dbReference type="Rhea" id="RHEA-COMP:10374"/>
        <dbReference type="ChEBI" id="CHEBI:15377"/>
        <dbReference type="ChEBI" id="CHEBI:15378"/>
        <dbReference type="ChEBI" id="CHEBI:28938"/>
        <dbReference type="ChEBI" id="CHEBI:74411"/>
        <dbReference type="ChEBI" id="CHEBI:82852"/>
        <dbReference type="EC" id="3.5.4.33"/>
    </reaction>
</comment>
<comment type="caution">
    <text evidence="10">The sequence shown here is derived from an EMBL/GenBank/DDBJ whole genome shotgun (WGS) entry which is preliminary data.</text>
</comment>
<protein>
    <recommendedName>
        <fullName evidence="8">tRNA-specific adenosine deaminase</fullName>
        <ecNumber evidence="8">3.5.4.33</ecNumber>
    </recommendedName>
</protein>
<dbReference type="InterPro" id="IPR002125">
    <property type="entry name" value="CMP_dCMP_dom"/>
</dbReference>
<evidence type="ECO:0000256" key="2">
    <source>
        <dbReference type="ARBA" id="ARBA00011738"/>
    </source>
</evidence>
<comment type="subunit">
    <text evidence="2 8">Homodimer.</text>
</comment>
<evidence type="ECO:0000256" key="7">
    <source>
        <dbReference type="ARBA" id="ARBA00048045"/>
    </source>
</evidence>
<keyword evidence="5 8" id="KW-0378">Hydrolase</keyword>
<dbReference type="SUPFAM" id="SSF53927">
    <property type="entry name" value="Cytidine deaminase-like"/>
    <property type="match status" value="1"/>
</dbReference>
<reference evidence="10 11" key="1">
    <citation type="submission" date="2018-01" db="EMBL/GenBank/DDBJ databases">
        <title>Draft genome sequences of clinical isolates and type strains of oral Veillonella including Veillonella infantum sp., nov.</title>
        <authorList>
            <person name="Mashima I."/>
            <person name="Liao Y.-C."/>
            <person name="Sabharwal A."/>
            <person name="Haase E.M."/>
            <person name="Nakazawa F."/>
            <person name="Scannapieco F.A."/>
        </authorList>
    </citation>
    <scope>NUCLEOTIDE SEQUENCE [LARGE SCALE GENOMIC DNA]</scope>
    <source>
        <strain evidence="10 11">Y6</strain>
    </source>
</reference>
<evidence type="ECO:0000256" key="5">
    <source>
        <dbReference type="ARBA" id="ARBA00022801"/>
    </source>
</evidence>
<dbReference type="InterPro" id="IPR058535">
    <property type="entry name" value="MafB19-deam"/>
</dbReference>
<dbReference type="InterPro" id="IPR028883">
    <property type="entry name" value="tRNA_aden_deaminase"/>
</dbReference>
<gene>
    <name evidence="8" type="primary">tadA</name>
    <name evidence="10" type="ORF">VTHSUH11_00425</name>
</gene>
<dbReference type="EMBL" id="PPDF01000001">
    <property type="protein sequence ID" value="PQL26147.1"/>
    <property type="molecule type" value="Genomic_DNA"/>
</dbReference>
<evidence type="ECO:0000256" key="3">
    <source>
        <dbReference type="ARBA" id="ARBA00022694"/>
    </source>
</evidence>
<feature type="binding site" evidence="8">
    <location>
        <position position="99"/>
    </location>
    <ligand>
        <name>Zn(2+)</name>
        <dbReference type="ChEBI" id="CHEBI:29105"/>
        <note>catalytic</note>
    </ligand>
</feature>
<keyword evidence="6 8" id="KW-0862">Zinc</keyword>
<sequence>MTKDLIPQNELNHMDERSRDEYFMSLAIEEGQKAYALGEIPIGAILVYNNKIISRHHNRRELDHDATAHAEILVIREACDNLNRWRLTGCTLYVTIEPCPMCAGAIINSRIDRVVYGASDYKGGAVESLFNVLSHPGLNHEPQLQAGILADECSQLMKDFFKERRKARRSTQEAEGSALEMR</sequence>
<dbReference type="Proteomes" id="UP000238877">
    <property type="component" value="Unassembled WGS sequence"/>
</dbReference>
<dbReference type="Gene3D" id="3.40.140.10">
    <property type="entry name" value="Cytidine Deaminase, domain 2"/>
    <property type="match status" value="1"/>
</dbReference>
<name>A0A2S7ZSL3_9FIRM</name>
<evidence type="ECO:0000313" key="11">
    <source>
        <dbReference type="Proteomes" id="UP000238877"/>
    </source>
</evidence>
<evidence type="ECO:0000313" key="10">
    <source>
        <dbReference type="EMBL" id="PQL26147.1"/>
    </source>
</evidence>
<evidence type="ECO:0000256" key="4">
    <source>
        <dbReference type="ARBA" id="ARBA00022723"/>
    </source>
</evidence>
<feature type="binding site" evidence="8">
    <location>
        <position position="102"/>
    </location>
    <ligand>
        <name>Zn(2+)</name>
        <dbReference type="ChEBI" id="CHEBI:29105"/>
        <note>catalytic</note>
    </ligand>
</feature>
<evidence type="ECO:0000256" key="8">
    <source>
        <dbReference type="HAMAP-Rule" id="MF_00972"/>
    </source>
</evidence>
<dbReference type="GO" id="GO:0052717">
    <property type="term" value="F:tRNA-specific adenosine-34 deaminase activity"/>
    <property type="evidence" value="ECO:0007669"/>
    <property type="project" value="UniProtKB-UniRule"/>
</dbReference>
<dbReference type="CDD" id="cd01285">
    <property type="entry name" value="nucleoside_deaminase"/>
    <property type="match status" value="1"/>
</dbReference>